<protein>
    <submittedName>
        <fullName evidence="2">Uncharacterized protein</fullName>
    </submittedName>
</protein>
<feature type="region of interest" description="Disordered" evidence="1">
    <location>
        <begin position="60"/>
        <end position="97"/>
    </location>
</feature>
<dbReference type="Proteomes" id="UP000053593">
    <property type="component" value="Unassembled WGS sequence"/>
</dbReference>
<organism evidence="2 3">
    <name type="scientific">Collybiopsis luxurians FD-317 M1</name>
    <dbReference type="NCBI Taxonomy" id="944289"/>
    <lineage>
        <taxon>Eukaryota</taxon>
        <taxon>Fungi</taxon>
        <taxon>Dikarya</taxon>
        <taxon>Basidiomycota</taxon>
        <taxon>Agaricomycotina</taxon>
        <taxon>Agaricomycetes</taxon>
        <taxon>Agaricomycetidae</taxon>
        <taxon>Agaricales</taxon>
        <taxon>Marasmiineae</taxon>
        <taxon>Omphalotaceae</taxon>
        <taxon>Collybiopsis</taxon>
        <taxon>Collybiopsis luxurians</taxon>
    </lineage>
</organism>
<dbReference type="EMBL" id="KN834763">
    <property type="protein sequence ID" value="KIK63670.1"/>
    <property type="molecule type" value="Genomic_DNA"/>
</dbReference>
<gene>
    <name evidence="2" type="ORF">GYMLUDRAFT_105998</name>
</gene>
<dbReference type="HOGENOM" id="CLU_1656300_0_0_1"/>
<dbReference type="OrthoDB" id="2996338at2759"/>
<feature type="region of interest" description="Disordered" evidence="1">
    <location>
        <begin position="1"/>
        <end position="38"/>
    </location>
</feature>
<evidence type="ECO:0000313" key="3">
    <source>
        <dbReference type="Proteomes" id="UP000053593"/>
    </source>
</evidence>
<keyword evidence="3" id="KW-1185">Reference proteome</keyword>
<evidence type="ECO:0000313" key="2">
    <source>
        <dbReference type="EMBL" id="KIK63670.1"/>
    </source>
</evidence>
<name>A0A0D0BI20_9AGAR</name>
<proteinExistence type="predicted"/>
<accession>A0A0D0BI20</accession>
<reference evidence="2 3" key="1">
    <citation type="submission" date="2014-04" db="EMBL/GenBank/DDBJ databases">
        <title>Evolutionary Origins and Diversification of the Mycorrhizal Mutualists.</title>
        <authorList>
            <consortium name="DOE Joint Genome Institute"/>
            <consortium name="Mycorrhizal Genomics Consortium"/>
            <person name="Kohler A."/>
            <person name="Kuo A."/>
            <person name="Nagy L.G."/>
            <person name="Floudas D."/>
            <person name="Copeland A."/>
            <person name="Barry K.W."/>
            <person name="Cichocki N."/>
            <person name="Veneault-Fourrey C."/>
            <person name="LaButti K."/>
            <person name="Lindquist E.A."/>
            <person name="Lipzen A."/>
            <person name="Lundell T."/>
            <person name="Morin E."/>
            <person name="Murat C."/>
            <person name="Riley R."/>
            <person name="Ohm R."/>
            <person name="Sun H."/>
            <person name="Tunlid A."/>
            <person name="Henrissat B."/>
            <person name="Grigoriev I.V."/>
            <person name="Hibbett D.S."/>
            <person name="Martin F."/>
        </authorList>
    </citation>
    <scope>NUCLEOTIDE SEQUENCE [LARGE SCALE GENOMIC DNA]</scope>
    <source>
        <strain evidence="2 3">FD-317 M1</strain>
    </source>
</reference>
<evidence type="ECO:0000256" key="1">
    <source>
        <dbReference type="SAM" id="MobiDB-lite"/>
    </source>
</evidence>
<feature type="compositionally biased region" description="Polar residues" evidence="1">
    <location>
        <begin position="11"/>
        <end position="38"/>
    </location>
</feature>
<dbReference type="AlphaFoldDB" id="A0A0D0BI20"/>
<feature type="non-terminal residue" evidence="2">
    <location>
        <position position="160"/>
    </location>
</feature>
<feature type="non-terminal residue" evidence="2">
    <location>
        <position position="1"/>
    </location>
</feature>
<feature type="compositionally biased region" description="Low complexity" evidence="1">
    <location>
        <begin position="87"/>
        <end position="97"/>
    </location>
</feature>
<sequence length="160" mass="17197">LSDLLPPSPSAVANSRIFTPSPSHLNSSMTSNPLLPPTHSTFKDANSLFSWGLPRTNSPPSFDLRSAPVDTSSSMYPQQPRAHSHNPSSSLASISSLPSSSVLPVLRPLDFSVLGSEESTQIELARTIDDLSKCLSVVETGLTSMLEAVYTNTIEEEQEE</sequence>